<dbReference type="PANTHER" id="PTHR24141">
    <property type="entry name" value="2-5A-DEPENDENT RIBONUCLEASE"/>
    <property type="match status" value="1"/>
</dbReference>
<feature type="repeat" description="ANK" evidence="3">
    <location>
        <begin position="472"/>
        <end position="504"/>
    </location>
</feature>
<dbReference type="RefSeq" id="XP_030844120.1">
    <property type="nucleotide sequence ID" value="XM_030988260.1"/>
</dbReference>
<name>A0A7M7T046_STRPU</name>
<dbReference type="GO" id="GO:0004540">
    <property type="term" value="F:RNA nuclease activity"/>
    <property type="evidence" value="ECO:0000318"/>
    <property type="project" value="GO_Central"/>
</dbReference>
<reference evidence="6" key="1">
    <citation type="submission" date="2015-02" db="EMBL/GenBank/DDBJ databases">
        <title>Genome sequencing for Strongylocentrotus purpuratus.</title>
        <authorList>
            <person name="Murali S."/>
            <person name="Liu Y."/>
            <person name="Vee V."/>
            <person name="English A."/>
            <person name="Wang M."/>
            <person name="Skinner E."/>
            <person name="Han Y."/>
            <person name="Muzny D.M."/>
            <person name="Worley K.C."/>
            <person name="Gibbs R.A."/>
        </authorList>
    </citation>
    <scope>NUCLEOTIDE SEQUENCE</scope>
</reference>
<reference evidence="5" key="2">
    <citation type="submission" date="2021-01" db="UniProtKB">
        <authorList>
            <consortium name="EnsemblMetazoa"/>
        </authorList>
    </citation>
    <scope>IDENTIFICATION</scope>
</reference>
<dbReference type="SMART" id="SM00248">
    <property type="entry name" value="ANK"/>
    <property type="match status" value="11"/>
</dbReference>
<dbReference type="GeneID" id="115925088"/>
<dbReference type="OrthoDB" id="194358at2759"/>
<dbReference type="SUPFAM" id="SSF48403">
    <property type="entry name" value="Ankyrin repeat"/>
    <property type="match status" value="2"/>
</dbReference>
<dbReference type="PANTHER" id="PTHR24141:SF1">
    <property type="entry name" value="2-5A-DEPENDENT RIBONUCLEASE"/>
    <property type="match status" value="1"/>
</dbReference>
<dbReference type="InParanoid" id="A0A7M7T046"/>
<feature type="repeat" description="ANK" evidence="3">
    <location>
        <begin position="351"/>
        <end position="383"/>
    </location>
</feature>
<evidence type="ECO:0000313" key="6">
    <source>
        <dbReference type="Proteomes" id="UP000007110"/>
    </source>
</evidence>
<dbReference type="InterPro" id="IPR002110">
    <property type="entry name" value="Ankyrin_rpt"/>
</dbReference>
<dbReference type="Gene3D" id="1.25.40.20">
    <property type="entry name" value="Ankyrin repeat-containing domain"/>
    <property type="match status" value="5"/>
</dbReference>
<feature type="repeat" description="ANK" evidence="3">
    <location>
        <begin position="318"/>
        <end position="350"/>
    </location>
</feature>
<dbReference type="KEGG" id="spu:115925088"/>
<dbReference type="EnsemblMetazoa" id="XM_030988260">
    <property type="protein sequence ID" value="XP_030844120"/>
    <property type="gene ID" value="LOC115925088"/>
</dbReference>
<organism evidence="5 6">
    <name type="scientific">Strongylocentrotus purpuratus</name>
    <name type="common">Purple sea urchin</name>
    <dbReference type="NCBI Taxonomy" id="7668"/>
    <lineage>
        <taxon>Eukaryota</taxon>
        <taxon>Metazoa</taxon>
        <taxon>Echinodermata</taxon>
        <taxon>Eleutherozoa</taxon>
        <taxon>Echinozoa</taxon>
        <taxon>Echinoidea</taxon>
        <taxon>Euechinoidea</taxon>
        <taxon>Echinacea</taxon>
        <taxon>Camarodonta</taxon>
        <taxon>Echinidea</taxon>
        <taxon>Strongylocentrotidae</taxon>
        <taxon>Strongylocentrotus</taxon>
    </lineage>
</organism>
<dbReference type="AlphaFoldDB" id="A0A7M7T046"/>
<feature type="repeat" description="ANK" evidence="3">
    <location>
        <begin position="384"/>
        <end position="416"/>
    </location>
</feature>
<feature type="repeat" description="ANK" evidence="3">
    <location>
        <begin position="251"/>
        <end position="283"/>
    </location>
</feature>
<dbReference type="PROSITE" id="PS50088">
    <property type="entry name" value="ANK_REPEAT"/>
    <property type="match status" value="7"/>
</dbReference>
<dbReference type="Proteomes" id="UP000007110">
    <property type="component" value="Unassembled WGS sequence"/>
</dbReference>
<dbReference type="Pfam" id="PF00023">
    <property type="entry name" value="Ank"/>
    <property type="match status" value="1"/>
</dbReference>
<proteinExistence type="predicted"/>
<sequence>MVVVEDKGHLDVTGCLISQGAEVNESSNEAANEGHLDVVTELITQGADVGKDSDKGWSALYLAAAAGYVRVSSALLSQQAELAKANIIPWTEFHSVAERGDLDAMKDQIDITKYLLSQGCELNKRSVWHSVILQFDGQYGHYDGVRCVHSRVVQAVSRLIDSLTVFRGATESDLGRSKYQDGDDEKTVPGGMVIVHRPGILSDLDIPDLLASQGGRRVSRTSLQYAVEGGSLAVVRYLVSQGAEVNESSNAGWTALHLAAQMGHLDIVDYLLGQGAEVAKGDVDGISPLHVAAFIGRCGVIERLLRQGAEVNGATKEKGSTALHVGVQNGHLDITNSLLNHGAEIDATDNDGWTPLHIAAQNGHIDVMKCLLQQLADVSKVTKKGSSALHLSAANGHTDVTRYLLEHGAEVDLSIPEKTALQLAAEQGQVHGTSPDTRCAEGQKHPSSPNGHADTEGLTGDEKKVVGQHSEKGCTPVHLATQNGYTSIIETLVSHGADLNIQSIDGQTCLHEAIILSGRKDSRVESTPALQKISEEFYQNELSPKKALVFYLLDHGAKPDIKDNQGNLPVHYAKDEVIRQMIFSRSPAMDIIRADRGNTLC</sequence>
<dbReference type="PROSITE" id="PS50297">
    <property type="entry name" value="ANK_REP_REGION"/>
    <property type="match status" value="7"/>
</dbReference>
<dbReference type="InterPro" id="IPR036770">
    <property type="entry name" value="Ankyrin_rpt-contain_sf"/>
</dbReference>
<accession>A0A7M7T046</accession>
<evidence type="ECO:0000313" key="5">
    <source>
        <dbReference type="EnsemblMetazoa" id="XP_030844120"/>
    </source>
</evidence>
<protein>
    <submittedName>
        <fullName evidence="5">Uncharacterized protein</fullName>
    </submittedName>
</protein>
<evidence type="ECO:0000256" key="3">
    <source>
        <dbReference type="PROSITE-ProRule" id="PRU00023"/>
    </source>
</evidence>
<dbReference type="GO" id="GO:0003723">
    <property type="term" value="F:RNA binding"/>
    <property type="evidence" value="ECO:0000318"/>
    <property type="project" value="GO_Central"/>
</dbReference>
<evidence type="ECO:0000256" key="4">
    <source>
        <dbReference type="SAM" id="MobiDB-lite"/>
    </source>
</evidence>
<keyword evidence="6" id="KW-1185">Reference proteome</keyword>
<evidence type="ECO:0000256" key="2">
    <source>
        <dbReference type="ARBA" id="ARBA00023043"/>
    </source>
</evidence>
<keyword evidence="1" id="KW-0677">Repeat</keyword>
<dbReference type="Pfam" id="PF12796">
    <property type="entry name" value="Ank_2"/>
    <property type="match status" value="4"/>
</dbReference>
<evidence type="ECO:0000256" key="1">
    <source>
        <dbReference type="ARBA" id="ARBA00022737"/>
    </source>
</evidence>
<dbReference type="GO" id="GO:0006396">
    <property type="term" value="P:RNA processing"/>
    <property type="evidence" value="ECO:0000318"/>
    <property type="project" value="GO_Central"/>
</dbReference>
<dbReference type="PRINTS" id="PR01415">
    <property type="entry name" value="ANKYRIN"/>
</dbReference>
<feature type="region of interest" description="Disordered" evidence="4">
    <location>
        <begin position="425"/>
        <end position="459"/>
    </location>
</feature>
<feature type="repeat" description="ANK" evidence="3">
    <location>
        <begin position="218"/>
        <end position="250"/>
    </location>
</feature>
<feature type="repeat" description="ANK" evidence="3">
    <location>
        <begin position="284"/>
        <end position="316"/>
    </location>
</feature>
<keyword evidence="2 3" id="KW-0040">ANK repeat</keyword>